<evidence type="ECO:0000313" key="3">
    <source>
        <dbReference type="Proteomes" id="UP000324585"/>
    </source>
</evidence>
<feature type="region of interest" description="Disordered" evidence="1">
    <location>
        <begin position="1"/>
        <end position="96"/>
    </location>
</feature>
<feature type="region of interest" description="Disordered" evidence="1">
    <location>
        <begin position="315"/>
        <end position="341"/>
    </location>
</feature>
<sequence>MADTDGGSAAEVKQEVGEEGDQLPKAPADAKEEAVPSAEEGQAAPAGAVASDSKQDEQAGQGAVSSGGGEEEEDVDEGQAAHSGESSPGGVTAPAAPGWGNWLTTFVERAEGTLSMGLEKFDHMVEGAVDHMDQKKHKLDEENKVANHASGSRNAGANAGASDDAIEAVAEENHDPLVDMMTVVRGDINKAKGLFSNAWSATMEAIRDVEGDDVDDETDPEGDNDKATRATRNVPGDQEIQAVSSSAGTSMTEEVRKALAEDARLLLEEARDEGKKIGKALESFGRNAVNFFASETGYVESDDDEEEVHQKIAEERQRIETETSNRNEAKKNTPEALFEEGLSNVGGKELIASLKEQSDAALNELAEVKGDEAR</sequence>
<dbReference type="EMBL" id="VRMN01000001">
    <property type="protein sequence ID" value="KAA8498744.1"/>
    <property type="molecule type" value="Genomic_DNA"/>
</dbReference>
<comment type="caution">
    <text evidence="2">The sequence shown here is derived from an EMBL/GenBank/DDBJ whole genome shotgun (WGS) entry which is preliminary data.</text>
</comment>
<dbReference type="Proteomes" id="UP000324585">
    <property type="component" value="Unassembled WGS sequence"/>
</dbReference>
<feature type="region of interest" description="Disordered" evidence="1">
    <location>
        <begin position="209"/>
        <end position="254"/>
    </location>
</feature>
<feature type="compositionally biased region" description="Polar residues" evidence="1">
    <location>
        <begin position="241"/>
        <end position="252"/>
    </location>
</feature>
<keyword evidence="3" id="KW-1185">Reference proteome</keyword>
<organism evidence="2 3">
    <name type="scientific">Porphyridium purpureum</name>
    <name type="common">Red alga</name>
    <name type="synonym">Porphyridium cruentum</name>
    <dbReference type="NCBI Taxonomy" id="35688"/>
    <lineage>
        <taxon>Eukaryota</taxon>
        <taxon>Rhodophyta</taxon>
        <taxon>Bangiophyceae</taxon>
        <taxon>Porphyridiales</taxon>
        <taxon>Porphyridiaceae</taxon>
        <taxon>Porphyridium</taxon>
    </lineage>
</organism>
<name>A0A5J4Z6T3_PORPP</name>
<accession>A0A5J4Z6T3</accession>
<evidence type="ECO:0000256" key="1">
    <source>
        <dbReference type="SAM" id="MobiDB-lite"/>
    </source>
</evidence>
<proteinExistence type="predicted"/>
<dbReference type="AlphaFoldDB" id="A0A5J4Z6T3"/>
<feature type="compositionally biased region" description="Basic and acidic residues" evidence="1">
    <location>
        <begin position="315"/>
        <end position="333"/>
    </location>
</feature>
<feature type="compositionally biased region" description="Acidic residues" evidence="1">
    <location>
        <begin position="210"/>
        <end position="222"/>
    </location>
</feature>
<protein>
    <submittedName>
        <fullName evidence="2">Uncharacterized protein</fullName>
    </submittedName>
</protein>
<evidence type="ECO:0000313" key="2">
    <source>
        <dbReference type="EMBL" id="KAA8498744.1"/>
    </source>
</evidence>
<reference evidence="3" key="1">
    <citation type="journal article" date="2019" name="Nat. Commun.">
        <title>Expansion of phycobilisome linker gene families in mesophilic red algae.</title>
        <authorList>
            <person name="Lee J."/>
            <person name="Kim D."/>
            <person name="Bhattacharya D."/>
            <person name="Yoon H.S."/>
        </authorList>
    </citation>
    <scope>NUCLEOTIDE SEQUENCE [LARGE SCALE GENOMIC DNA]</scope>
    <source>
        <strain evidence="3">CCMP 1328</strain>
    </source>
</reference>
<gene>
    <name evidence="2" type="ORF">FVE85_6329</name>
</gene>